<accession>A0A2C6BTX7</accession>
<comment type="subcellular location">
    <subcellularLocation>
        <location evidence="5">Cell outer membrane</location>
    </subcellularLocation>
    <subcellularLocation>
        <location evidence="1">Membrane</location>
    </subcellularLocation>
</comment>
<evidence type="ECO:0000256" key="1">
    <source>
        <dbReference type="ARBA" id="ARBA00004370"/>
    </source>
</evidence>
<dbReference type="Pfam" id="PF00263">
    <property type="entry name" value="Secretin"/>
    <property type="match status" value="1"/>
</dbReference>
<dbReference type="InterPro" id="IPR004846">
    <property type="entry name" value="T2SS/T3SS_dom"/>
</dbReference>
<dbReference type="GO" id="GO:0015627">
    <property type="term" value="C:type II protein secretion system complex"/>
    <property type="evidence" value="ECO:0007669"/>
    <property type="project" value="TreeGrafter"/>
</dbReference>
<dbReference type="GO" id="GO:0009279">
    <property type="term" value="C:cell outer membrane"/>
    <property type="evidence" value="ECO:0007669"/>
    <property type="project" value="UniProtKB-SubCell"/>
</dbReference>
<evidence type="ECO:0000256" key="3">
    <source>
        <dbReference type="ARBA" id="ARBA00023136"/>
    </source>
</evidence>
<dbReference type="PANTHER" id="PTHR30332:SF24">
    <property type="entry name" value="SECRETIN GSPD-RELATED"/>
    <property type="match status" value="1"/>
</dbReference>
<dbReference type="EMBL" id="NIRN01000001">
    <property type="protein sequence ID" value="PHI07305.1"/>
    <property type="molecule type" value="Genomic_DNA"/>
</dbReference>
<evidence type="ECO:0000256" key="4">
    <source>
        <dbReference type="RuleBase" id="RU004003"/>
    </source>
</evidence>
<dbReference type="Pfam" id="PF13715">
    <property type="entry name" value="CarbopepD_reg_2"/>
    <property type="match status" value="1"/>
</dbReference>
<dbReference type="PANTHER" id="PTHR30332">
    <property type="entry name" value="PROBABLE GENERAL SECRETION PATHWAY PROTEIN D"/>
    <property type="match status" value="1"/>
</dbReference>
<evidence type="ECO:0000259" key="7">
    <source>
        <dbReference type="Pfam" id="PF03958"/>
    </source>
</evidence>
<proteinExistence type="inferred from homology"/>
<dbReference type="RefSeq" id="WP_098974906.1">
    <property type="nucleotide sequence ID" value="NZ_CP077110.1"/>
</dbReference>
<dbReference type="PRINTS" id="PR00811">
    <property type="entry name" value="BCTERIALGSPD"/>
</dbReference>
<dbReference type="Gene3D" id="2.60.40.1120">
    <property type="entry name" value="Carboxypeptidase-like, regulatory domain"/>
    <property type="match status" value="1"/>
</dbReference>
<name>A0A2C6BTX7_FUSNP</name>
<dbReference type="InterPro" id="IPR050810">
    <property type="entry name" value="Bact_Secretion_Sys_Channel"/>
</dbReference>
<keyword evidence="2" id="KW-0732">Signal</keyword>
<dbReference type="Proteomes" id="UP000224182">
    <property type="component" value="Unassembled WGS sequence"/>
</dbReference>
<sequence>MLSRGRFRLQSEKNSKKAKIIGKITSNNMALKNAKVELKDLNKVVYTDSSGNFIIDNIPKDVYVCKISKKGYEERGEIIDTVKSINVLNVDLKENQNNYQNKDTSDDLSNSNFYEIDGKFYYTKTFSLFNVSPDEVSRILHETFGDNIKVSTLNKVNKLVVSAERDILENAISIIEDIDKNPKQVKITSQILDISNNLFEELGFDWVYKQNVESQERNSLTAIILGKAGLNGVGSTVNIVRQFNNKSDVLSTGINLLEATNDLVVSSVPTLMIASGEEGEFKVTEEVIVGVKSHREDKKDRYSEPVFKEAGLIMKVKPIIKDNDYIILEISLELSDFKFKRNVLNLKDINSGTYNSEGGSKVGRGLTTKVRVKNGDTILLGGLKKSIQQNIESKIPILGDIPIISFFFKNTTKKNENSDMYIKLKVEIDE</sequence>
<reference evidence="8 9" key="1">
    <citation type="submission" date="2017-06" db="EMBL/GenBank/DDBJ databases">
        <title>Draft genome sequence of Fusobacterium nucleatum subsp. polymorphum KCOM 1271 (=ChDC F305).</title>
        <authorList>
            <person name="Kook J.-K."/>
            <person name="Park S.-N."/>
            <person name="Lim Y.K."/>
            <person name="Roh H."/>
        </authorList>
    </citation>
    <scope>NUCLEOTIDE SEQUENCE [LARGE SCALE GENOMIC DNA]</scope>
    <source>
        <strain evidence="9">KCOM 1271 (ChDC F305)</strain>
    </source>
</reference>
<feature type="domain" description="Type II/III secretion system secretin-like" evidence="6">
    <location>
        <begin position="257"/>
        <end position="428"/>
    </location>
</feature>
<feature type="domain" description="NolW-like" evidence="7">
    <location>
        <begin position="123"/>
        <end position="184"/>
    </location>
</feature>
<keyword evidence="3" id="KW-0472">Membrane</keyword>
<evidence type="ECO:0000256" key="5">
    <source>
        <dbReference type="RuleBase" id="RU004004"/>
    </source>
</evidence>
<dbReference type="InterPro" id="IPR008969">
    <property type="entry name" value="CarboxyPept-like_regulatory"/>
</dbReference>
<dbReference type="InterPro" id="IPR001775">
    <property type="entry name" value="GspD/PilQ"/>
</dbReference>
<dbReference type="AlphaFoldDB" id="A0A2C6BTX7"/>
<evidence type="ECO:0000259" key="6">
    <source>
        <dbReference type="Pfam" id="PF00263"/>
    </source>
</evidence>
<evidence type="ECO:0000313" key="9">
    <source>
        <dbReference type="Proteomes" id="UP000224182"/>
    </source>
</evidence>
<dbReference type="GO" id="GO:0009306">
    <property type="term" value="P:protein secretion"/>
    <property type="evidence" value="ECO:0007669"/>
    <property type="project" value="InterPro"/>
</dbReference>
<dbReference type="InterPro" id="IPR005644">
    <property type="entry name" value="NolW-like"/>
</dbReference>
<comment type="similarity">
    <text evidence="4">Belongs to the bacterial secretin family.</text>
</comment>
<evidence type="ECO:0000256" key="2">
    <source>
        <dbReference type="ARBA" id="ARBA00022729"/>
    </source>
</evidence>
<organism evidence="8 9">
    <name type="scientific">Fusobacterium nucleatum subsp. polymorphum</name>
    <name type="common">Fusobacterium polymorphum</name>
    <dbReference type="NCBI Taxonomy" id="76857"/>
    <lineage>
        <taxon>Bacteria</taxon>
        <taxon>Fusobacteriati</taxon>
        <taxon>Fusobacteriota</taxon>
        <taxon>Fusobacteriia</taxon>
        <taxon>Fusobacteriales</taxon>
        <taxon>Fusobacteriaceae</taxon>
        <taxon>Fusobacterium</taxon>
    </lineage>
</organism>
<keyword evidence="5" id="KW-0813">Transport</keyword>
<gene>
    <name evidence="8" type="ORF">CBG54_10000</name>
</gene>
<comment type="caution">
    <text evidence="8">The sequence shown here is derived from an EMBL/GenBank/DDBJ whole genome shotgun (WGS) entry which is preliminary data.</text>
</comment>
<dbReference type="SUPFAM" id="SSF49464">
    <property type="entry name" value="Carboxypeptidase regulatory domain-like"/>
    <property type="match status" value="1"/>
</dbReference>
<protein>
    <submittedName>
        <fullName evidence="8">General secretion pathway protein GspD</fullName>
    </submittedName>
</protein>
<dbReference type="Pfam" id="PF03958">
    <property type="entry name" value="Secretin_N"/>
    <property type="match status" value="1"/>
</dbReference>
<evidence type="ECO:0000313" key="8">
    <source>
        <dbReference type="EMBL" id="PHI07305.1"/>
    </source>
</evidence>